<protein>
    <submittedName>
        <fullName evidence="1">Uncharacterized protein</fullName>
    </submittedName>
</protein>
<dbReference type="EMBL" id="DWYC01000016">
    <property type="protein sequence ID" value="HJB56225.1"/>
    <property type="molecule type" value="Genomic_DNA"/>
</dbReference>
<proteinExistence type="predicted"/>
<dbReference type="AlphaFoldDB" id="A0A9D2M9S3"/>
<gene>
    <name evidence="1" type="ORF">H9714_01590</name>
</gene>
<reference evidence="1" key="2">
    <citation type="submission" date="2021-04" db="EMBL/GenBank/DDBJ databases">
        <authorList>
            <person name="Gilroy R."/>
        </authorList>
    </citation>
    <scope>NUCLEOTIDE SEQUENCE</scope>
    <source>
        <strain evidence="1">CHK189-11263</strain>
    </source>
</reference>
<dbReference type="Proteomes" id="UP000824208">
    <property type="component" value="Unassembled WGS sequence"/>
</dbReference>
<comment type="caution">
    <text evidence="1">The sequence shown here is derived from an EMBL/GenBank/DDBJ whole genome shotgun (WGS) entry which is preliminary data.</text>
</comment>
<sequence>MSYTTGEVYAALHGPVGALRRACGALESWIEAAELPEEDREALECAWEELQFTLYGPGPEEEAEDYEDPDGLWDRPEDDVGTVELELEAWDAALDALEGVVNACPEVAVAAVAQLEYSVAGVSLHSFYAPEGGGTLLRPGQKDWFGEAWAVGFFDDWSEPPEDLDELDLGFPPEEDWIPFEAADFFEE</sequence>
<name>A0A9D2M9S3_9FIRM</name>
<evidence type="ECO:0000313" key="2">
    <source>
        <dbReference type="Proteomes" id="UP000824208"/>
    </source>
</evidence>
<evidence type="ECO:0000313" key="1">
    <source>
        <dbReference type="EMBL" id="HJB56225.1"/>
    </source>
</evidence>
<organism evidence="1 2">
    <name type="scientific">Candidatus Flavonifractor intestinipullorum</name>
    <dbReference type="NCBI Taxonomy" id="2838587"/>
    <lineage>
        <taxon>Bacteria</taxon>
        <taxon>Bacillati</taxon>
        <taxon>Bacillota</taxon>
        <taxon>Clostridia</taxon>
        <taxon>Eubacteriales</taxon>
        <taxon>Oscillospiraceae</taxon>
        <taxon>Flavonifractor</taxon>
    </lineage>
</organism>
<reference evidence="1" key="1">
    <citation type="journal article" date="2021" name="PeerJ">
        <title>Extensive microbial diversity within the chicken gut microbiome revealed by metagenomics and culture.</title>
        <authorList>
            <person name="Gilroy R."/>
            <person name="Ravi A."/>
            <person name="Getino M."/>
            <person name="Pursley I."/>
            <person name="Horton D.L."/>
            <person name="Alikhan N.F."/>
            <person name="Baker D."/>
            <person name="Gharbi K."/>
            <person name="Hall N."/>
            <person name="Watson M."/>
            <person name="Adriaenssens E.M."/>
            <person name="Foster-Nyarko E."/>
            <person name="Jarju S."/>
            <person name="Secka A."/>
            <person name="Antonio M."/>
            <person name="Oren A."/>
            <person name="Chaudhuri R.R."/>
            <person name="La Ragione R."/>
            <person name="Hildebrand F."/>
            <person name="Pallen M.J."/>
        </authorList>
    </citation>
    <scope>NUCLEOTIDE SEQUENCE</scope>
    <source>
        <strain evidence="1">CHK189-11263</strain>
    </source>
</reference>
<accession>A0A9D2M9S3</accession>